<feature type="domain" description="DUF6883" evidence="1">
    <location>
        <begin position="6"/>
        <end position="107"/>
    </location>
</feature>
<comment type="caution">
    <text evidence="2">The sequence shown here is derived from an EMBL/GenBank/DDBJ whole genome shotgun (WGS) entry which is preliminary data.</text>
</comment>
<dbReference type="Pfam" id="PF21814">
    <property type="entry name" value="DUF6883"/>
    <property type="match status" value="1"/>
</dbReference>
<evidence type="ECO:0000313" key="3">
    <source>
        <dbReference type="Proteomes" id="UP001384579"/>
    </source>
</evidence>
<dbReference type="InterPro" id="IPR049250">
    <property type="entry name" value="DUF6883"/>
</dbReference>
<dbReference type="RefSeq" id="WP_340519540.1">
    <property type="nucleotide sequence ID" value="NZ_JBBLXS010000134.1"/>
</dbReference>
<proteinExistence type="predicted"/>
<dbReference type="EMBL" id="JBBLXS010000134">
    <property type="protein sequence ID" value="MEK0185617.1"/>
    <property type="molecule type" value="Genomic_DNA"/>
</dbReference>
<evidence type="ECO:0000259" key="1">
    <source>
        <dbReference type="Pfam" id="PF21814"/>
    </source>
</evidence>
<evidence type="ECO:0000313" key="2">
    <source>
        <dbReference type="EMBL" id="MEK0185617.1"/>
    </source>
</evidence>
<keyword evidence="3" id="KW-1185">Reference proteome</keyword>
<name>A0ABU8YMM6_9CYAN</name>
<reference evidence="2 3" key="1">
    <citation type="journal article" date="2020" name="Harmful Algae">
        <title>Molecular and morphological characterization of a novel dihydroanatoxin-a producing Microcoleus species (cyanobacteria) from the Russian River, California, USA.</title>
        <authorList>
            <person name="Conklin K.Y."/>
            <person name="Stancheva R."/>
            <person name="Otten T.G."/>
            <person name="Fadness R."/>
            <person name="Boyer G.L."/>
            <person name="Read B."/>
            <person name="Zhang X."/>
            <person name="Sheath R.G."/>
        </authorList>
    </citation>
    <scope>NUCLEOTIDE SEQUENCE [LARGE SCALE GENOMIC DNA]</scope>
    <source>
        <strain evidence="2 3">PTRS2</strain>
    </source>
</reference>
<accession>A0ABU8YMM6</accession>
<organism evidence="2 3">
    <name type="scientific">Microcoleus anatoxicus PTRS2</name>
    <dbReference type="NCBI Taxonomy" id="2705321"/>
    <lineage>
        <taxon>Bacteria</taxon>
        <taxon>Bacillati</taxon>
        <taxon>Cyanobacteriota</taxon>
        <taxon>Cyanophyceae</taxon>
        <taxon>Oscillatoriophycideae</taxon>
        <taxon>Oscillatoriales</taxon>
        <taxon>Microcoleaceae</taxon>
        <taxon>Microcoleus</taxon>
        <taxon>Microcoleus anatoxicus</taxon>
    </lineage>
</organism>
<dbReference type="Proteomes" id="UP001384579">
    <property type="component" value="Unassembled WGS sequence"/>
</dbReference>
<gene>
    <name evidence="2" type="ORF">WMG39_12285</name>
</gene>
<protein>
    <submittedName>
        <fullName evidence="2">DUF6883 domain-containing protein</fullName>
    </submittedName>
</protein>
<sequence>MKLPDDTIIAEAKLTQYLLKFLVEDDKSLFLARANYTQDNWQQLEKDLREQILPLDATPTEETRYGNKYEIRGILTGPNGRGLPVVTIWMTEFPSQKTKFITLYPNKEV</sequence>